<sequence>MEKAENLTPEKSKCRKPDPPPHQSTFTSAPQCPLECLCEARQKRNEAYQEIRDWLIKRNAKKKSSANRDSGIHSESASDDELDKENRHP</sequence>
<feature type="region of interest" description="Disordered" evidence="1">
    <location>
        <begin position="58"/>
        <end position="89"/>
    </location>
</feature>
<protein>
    <submittedName>
        <fullName evidence="3">Uncharacterized protein</fullName>
    </submittedName>
</protein>
<dbReference type="AlphaFoldDB" id="A0A0R3RL60"/>
<name>A0A0R3RL60_9BILA</name>
<feature type="region of interest" description="Disordered" evidence="1">
    <location>
        <begin position="1"/>
        <end position="29"/>
    </location>
</feature>
<keyword evidence="2" id="KW-1185">Reference proteome</keyword>
<evidence type="ECO:0000256" key="1">
    <source>
        <dbReference type="SAM" id="MobiDB-lite"/>
    </source>
</evidence>
<accession>A0A0R3RL60</accession>
<dbReference type="WBParaSite" id="EEL_0000221901-mRNA-1">
    <property type="protein sequence ID" value="EEL_0000221901-mRNA-1"/>
    <property type="gene ID" value="EEL_0000221901"/>
</dbReference>
<reference evidence="3" key="1">
    <citation type="submission" date="2017-02" db="UniProtKB">
        <authorList>
            <consortium name="WormBaseParasite"/>
        </authorList>
    </citation>
    <scope>IDENTIFICATION</scope>
</reference>
<evidence type="ECO:0000313" key="3">
    <source>
        <dbReference type="WBParaSite" id="EEL_0000221901-mRNA-1"/>
    </source>
</evidence>
<proteinExistence type="predicted"/>
<organism evidence="2 3">
    <name type="scientific">Elaeophora elaphi</name>
    <dbReference type="NCBI Taxonomy" id="1147741"/>
    <lineage>
        <taxon>Eukaryota</taxon>
        <taxon>Metazoa</taxon>
        <taxon>Ecdysozoa</taxon>
        <taxon>Nematoda</taxon>
        <taxon>Chromadorea</taxon>
        <taxon>Rhabditida</taxon>
        <taxon>Spirurina</taxon>
        <taxon>Spiruromorpha</taxon>
        <taxon>Filarioidea</taxon>
        <taxon>Onchocercidae</taxon>
        <taxon>Elaeophora</taxon>
    </lineage>
</organism>
<evidence type="ECO:0000313" key="2">
    <source>
        <dbReference type="Proteomes" id="UP000050640"/>
    </source>
</evidence>
<feature type="compositionally biased region" description="Basic and acidic residues" evidence="1">
    <location>
        <begin position="1"/>
        <end position="19"/>
    </location>
</feature>
<dbReference type="Proteomes" id="UP000050640">
    <property type="component" value="Unplaced"/>
</dbReference>